<protein>
    <submittedName>
        <fullName evidence="1">Uncharacterized protein</fullName>
    </submittedName>
</protein>
<keyword evidence="2" id="KW-1185">Reference proteome</keyword>
<dbReference type="OrthoDB" id="4828201at2759"/>
<evidence type="ECO:0000313" key="2">
    <source>
        <dbReference type="Proteomes" id="UP000639643"/>
    </source>
</evidence>
<sequence length="163" mass="18429">MYADVLETTWSTGRNRYVKASYVRELKDAFIKGGLERGAPENRIAVLCSAKEASINDTKAEVMVGQHQLRALQEYVKAIGAPVLDAWWTYRLPADLNIKLRINRRDLRLPNNYGQIWTQLVSIALDAVEPSAHDRASTINHKLVEALRLGGEKSFPTRRLITL</sequence>
<dbReference type="AlphaFoldDB" id="A0A8H6JJW3"/>
<reference evidence="1" key="1">
    <citation type="journal article" date="2020" name="Phytopathology">
        <title>Genome Sequence Resources of Colletotrichum truncatum, C. plurivorum, C. musicola, and C. sojae: Four Species Pathogenic to Soybean (Glycine max).</title>
        <authorList>
            <person name="Rogerio F."/>
            <person name="Boufleur T.R."/>
            <person name="Ciampi-Guillardi M."/>
            <person name="Sukno S.A."/>
            <person name="Thon M.R."/>
            <person name="Massola Junior N.S."/>
            <person name="Baroncelli R."/>
        </authorList>
    </citation>
    <scope>NUCLEOTIDE SEQUENCE</scope>
    <source>
        <strain evidence="1">LFN0074</strain>
    </source>
</reference>
<gene>
    <name evidence="1" type="ORF">CMUS01_12730</name>
</gene>
<organism evidence="1 2">
    <name type="scientific">Colletotrichum musicola</name>
    <dbReference type="NCBI Taxonomy" id="2175873"/>
    <lineage>
        <taxon>Eukaryota</taxon>
        <taxon>Fungi</taxon>
        <taxon>Dikarya</taxon>
        <taxon>Ascomycota</taxon>
        <taxon>Pezizomycotina</taxon>
        <taxon>Sordariomycetes</taxon>
        <taxon>Hypocreomycetidae</taxon>
        <taxon>Glomerellales</taxon>
        <taxon>Glomerellaceae</taxon>
        <taxon>Colletotrichum</taxon>
        <taxon>Colletotrichum orchidearum species complex</taxon>
    </lineage>
</organism>
<proteinExistence type="predicted"/>
<comment type="caution">
    <text evidence="1">The sequence shown here is derived from an EMBL/GenBank/DDBJ whole genome shotgun (WGS) entry which is preliminary data.</text>
</comment>
<dbReference type="Proteomes" id="UP000639643">
    <property type="component" value="Unassembled WGS sequence"/>
</dbReference>
<evidence type="ECO:0000313" key="1">
    <source>
        <dbReference type="EMBL" id="KAF6813983.1"/>
    </source>
</evidence>
<dbReference type="EMBL" id="WIGM01000742">
    <property type="protein sequence ID" value="KAF6813983.1"/>
    <property type="molecule type" value="Genomic_DNA"/>
</dbReference>
<name>A0A8H6JJW3_9PEZI</name>
<accession>A0A8H6JJW3</accession>